<dbReference type="HAMAP" id="MF_00652">
    <property type="entry name" value="UPF0246"/>
    <property type="match status" value="1"/>
</dbReference>
<dbReference type="PANTHER" id="PTHR30283:SF4">
    <property type="entry name" value="PEROXIDE STRESS RESISTANCE PROTEIN YAAA"/>
    <property type="match status" value="1"/>
</dbReference>
<evidence type="ECO:0000313" key="3">
    <source>
        <dbReference type="Proteomes" id="UP000624279"/>
    </source>
</evidence>
<sequence>MLILLSPAKSLDFTTPALVRTSSQIQFSNEVDYLAGIASQLSSADLQEKMKISPALAQLNVERFADLVSLAAKKKERQAVFVFDGDVYSGLQARHLAKKEVTYLQKHLRILSGLYGILRPLDLIQAYRLEMGTTLKTMMGNTLYAYWSEKVTAQVIADIEQNKAKTLVNLASEEYAKVVKLKSLPVPVIQPIFQDYSAGKFKVVSFFAKKARGSMVRYCAQNHIKKASELKNFNYDGYRYIEEESDPNHWIFRRKVSD</sequence>
<reference evidence="2 3" key="1">
    <citation type="submission" date="2020-08" db="EMBL/GenBank/DDBJ databases">
        <title>Novel species isolated from subtropical streams in China.</title>
        <authorList>
            <person name="Lu H."/>
        </authorList>
    </citation>
    <scope>NUCLEOTIDE SEQUENCE [LARGE SCALE GENOMIC DNA]</scope>
    <source>
        <strain evidence="2 3">LX15W</strain>
    </source>
</reference>
<comment type="caution">
    <text evidence="2">The sequence shown here is derived from an EMBL/GenBank/DDBJ whole genome shotgun (WGS) entry which is preliminary data.</text>
</comment>
<proteinExistence type="inferred from homology"/>
<protein>
    <recommendedName>
        <fullName evidence="1">UPF0246 protein H8K55_17355</fullName>
    </recommendedName>
</protein>
<dbReference type="PANTHER" id="PTHR30283">
    <property type="entry name" value="PEROXIDE STRESS RESPONSE PROTEIN YAAA"/>
    <property type="match status" value="1"/>
</dbReference>
<accession>A0ABR6YFV4</accession>
<dbReference type="NCBIfam" id="NF002542">
    <property type="entry name" value="PRK02101.1-3"/>
    <property type="match status" value="1"/>
</dbReference>
<comment type="similarity">
    <text evidence="1">Belongs to the UPF0246 family.</text>
</comment>
<gene>
    <name evidence="2" type="primary">yaaA</name>
    <name evidence="2" type="ORF">H8K55_17355</name>
</gene>
<dbReference type="Proteomes" id="UP000624279">
    <property type="component" value="Unassembled WGS sequence"/>
</dbReference>
<evidence type="ECO:0000313" key="2">
    <source>
        <dbReference type="EMBL" id="MBC3875359.1"/>
    </source>
</evidence>
<evidence type="ECO:0000256" key="1">
    <source>
        <dbReference type="HAMAP-Rule" id="MF_00652"/>
    </source>
</evidence>
<organism evidence="2 3">
    <name type="scientific">Undibacterium flavidum</name>
    <dbReference type="NCBI Taxonomy" id="2762297"/>
    <lineage>
        <taxon>Bacteria</taxon>
        <taxon>Pseudomonadati</taxon>
        <taxon>Pseudomonadota</taxon>
        <taxon>Betaproteobacteria</taxon>
        <taxon>Burkholderiales</taxon>
        <taxon>Oxalobacteraceae</taxon>
        <taxon>Undibacterium</taxon>
    </lineage>
</organism>
<name>A0ABR6YFV4_9BURK</name>
<keyword evidence="3" id="KW-1185">Reference proteome</keyword>
<dbReference type="Pfam" id="PF03883">
    <property type="entry name" value="H2O2_YaaD"/>
    <property type="match status" value="1"/>
</dbReference>
<dbReference type="EMBL" id="JACOGA010000018">
    <property type="protein sequence ID" value="MBC3875359.1"/>
    <property type="molecule type" value="Genomic_DNA"/>
</dbReference>
<dbReference type="InterPro" id="IPR005583">
    <property type="entry name" value="YaaA"/>
</dbReference>
<dbReference type="RefSeq" id="WP_186943329.1">
    <property type="nucleotide sequence ID" value="NZ_JACOGA010000018.1"/>
</dbReference>